<dbReference type="AlphaFoldDB" id="A0A6G0U390"/>
<evidence type="ECO:0000313" key="3">
    <source>
        <dbReference type="EMBL" id="KAE9543544.1"/>
    </source>
</evidence>
<dbReference type="Proteomes" id="UP000475862">
    <property type="component" value="Unassembled WGS sequence"/>
</dbReference>
<dbReference type="EMBL" id="VYZN01000008">
    <property type="protein sequence ID" value="KAE9543544.1"/>
    <property type="molecule type" value="Genomic_DNA"/>
</dbReference>
<dbReference type="Pfam" id="PF13843">
    <property type="entry name" value="DDE_Tnp_1_7"/>
    <property type="match status" value="2"/>
</dbReference>
<evidence type="ECO:0000313" key="4">
    <source>
        <dbReference type="Proteomes" id="UP000475862"/>
    </source>
</evidence>
<dbReference type="PANTHER" id="PTHR46599:SF3">
    <property type="entry name" value="PIGGYBAC TRANSPOSABLE ELEMENT-DERIVED PROTEIN 4"/>
    <property type="match status" value="1"/>
</dbReference>
<reference evidence="3 4" key="1">
    <citation type="submission" date="2019-08" db="EMBL/GenBank/DDBJ databases">
        <title>The genome of the soybean aphid Biotype 1, its phylome, world population structure and adaptation to the North American continent.</title>
        <authorList>
            <person name="Giordano R."/>
            <person name="Donthu R.K."/>
            <person name="Hernandez A.G."/>
            <person name="Wright C.L."/>
            <person name="Zimin A.V."/>
        </authorList>
    </citation>
    <scope>NUCLEOTIDE SEQUENCE [LARGE SCALE GENOMIC DNA]</scope>
    <source>
        <tissue evidence="3">Whole aphids</tissue>
    </source>
</reference>
<keyword evidence="4" id="KW-1185">Reference proteome</keyword>
<organism evidence="3 4">
    <name type="scientific">Aphis glycines</name>
    <name type="common">Soybean aphid</name>
    <dbReference type="NCBI Taxonomy" id="307491"/>
    <lineage>
        <taxon>Eukaryota</taxon>
        <taxon>Metazoa</taxon>
        <taxon>Ecdysozoa</taxon>
        <taxon>Arthropoda</taxon>
        <taxon>Hexapoda</taxon>
        <taxon>Insecta</taxon>
        <taxon>Pterygota</taxon>
        <taxon>Neoptera</taxon>
        <taxon>Paraneoptera</taxon>
        <taxon>Hemiptera</taxon>
        <taxon>Sternorrhyncha</taxon>
        <taxon>Aphidomorpha</taxon>
        <taxon>Aphidoidea</taxon>
        <taxon>Aphididae</taxon>
        <taxon>Aphidini</taxon>
        <taxon>Aphis</taxon>
        <taxon>Aphis</taxon>
    </lineage>
</organism>
<feature type="region of interest" description="Disordered" evidence="1">
    <location>
        <begin position="1"/>
        <end position="39"/>
    </location>
</feature>
<dbReference type="InterPro" id="IPR029526">
    <property type="entry name" value="PGBD"/>
</dbReference>
<comment type="caution">
    <text evidence="3">The sequence shown here is derived from an EMBL/GenBank/DDBJ whole genome shotgun (WGS) entry which is preliminary data.</text>
</comment>
<feature type="domain" description="PiggyBac transposable element-derived protein" evidence="2">
    <location>
        <begin position="151"/>
        <end position="332"/>
    </location>
</feature>
<dbReference type="PANTHER" id="PTHR46599">
    <property type="entry name" value="PIGGYBAC TRANSPOSABLE ELEMENT-DERIVED PROTEIN 4"/>
    <property type="match status" value="1"/>
</dbReference>
<evidence type="ECO:0000256" key="1">
    <source>
        <dbReference type="SAM" id="MobiDB-lite"/>
    </source>
</evidence>
<feature type="domain" description="PiggyBac transposable element-derived protein" evidence="2">
    <location>
        <begin position="89"/>
        <end position="147"/>
    </location>
</feature>
<feature type="compositionally biased region" description="Acidic residues" evidence="1">
    <location>
        <begin position="25"/>
        <end position="39"/>
    </location>
</feature>
<accession>A0A6G0U390</accession>
<evidence type="ECO:0000259" key="2">
    <source>
        <dbReference type="Pfam" id="PF13843"/>
    </source>
</evidence>
<name>A0A6G0U390_APHGL</name>
<gene>
    <name evidence="3" type="ORF">AGLY_002344</name>
</gene>
<dbReference type="OrthoDB" id="8191242at2759"/>
<protein>
    <recommendedName>
        <fullName evidence="2">PiggyBac transposable element-derived protein domain-containing protein</fullName>
    </recommendedName>
</protein>
<sequence length="352" mass="40874">MNQCQISDLLDESDTDSNSSLSSFDDTDDDPNWENDDIDNQEENYKFKDENEVTNNFEQPNMNSNIVFNPNNDDVGINPDILETMVSLSPFDFFSLFFNDEVINLLLVETNKYAQDKLNKQENSRSARIKKWTNIDKEELKCFFGICEIPKYMSRNRFELILSVLHVSDNSKAPPNNRLYNIQSLVDILVNKYNNALIPEKNLCIDESMVPFLGRLSFRQYIANKRHRYGVKIFKLCTRDFYTSQYKIYAGKEAAPGQLVSCKVVMELMQPYLDSGWCLYADNWYTSIDLAEKLLDRQTHLVGTLRSNRKRNPKEVIAKKLVRGGIIAKQNRRMYNYFSLIFGILSLIGLEA</sequence>
<proteinExistence type="predicted"/>